<dbReference type="Gene3D" id="3.30.420.10">
    <property type="entry name" value="Ribonuclease H-like superfamily/Ribonuclease H"/>
    <property type="match status" value="1"/>
</dbReference>
<keyword evidence="3" id="KW-1185">Reference proteome</keyword>
<evidence type="ECO:0000259" key="1">
    <source>
        <dbReference type="PROSITE" id="PS50822"/>
    </source>
</evidence>
<proteinExistence type="predicted"/>
<dbReference type="SMART" id="SM00950">
    <property type="entry name" value="Piwi"/>
    <property type="match status" value="1"/>
</dbReference>
<dbReference type="PANTHER" id="PTHR22891">
    <property type="entry name" value="EUKARYOTIC TRANSLATION INITIATION FACTOR 2C"/>
    <property type="match status" value="1"/>
</dbReference>
<dbReference type="AlphaFoldDB" id="A0AAD5R892"/>
<dbReference type="EMBL" id="JAHQIW010006948">
    <property type="protein sequence ID" value="KAJ1371276.1"/>
    <property type="molecule type" value="Genomic_DNA"/>
</dbReference>
<dbReference type="GO" id="GO:0003676">
    <property type="term" value="F:nucleic acid binding"/>
    <property type="evidence" value="ECO:0007669"/>
    <property type="project" value="InterPro"/>
</dbReference>
<sequence>MIRHLISTMLWLPRHLYSELNSGIEEHFRSIVGKVSLAIFVTKIKKDPIHDFIKLLEAKHGVVTQHVCTATVMACCQNRARIIENVLLKMNVKCGGINHVVLPTAVALGNRTSQRDMDGRIFGGKMFVGFELSHPAAQSLYSRQNKQALKEPTVIGFAYSTGLPTDYTGRWWYQKPRLSKIQYIRNYFGTAFTDYFNQNKSLPTEIVVYRSGASEGEFCQVEEEANEIRAAAESMRDMNNGKNYRPRITVIVAQTKSNYRIIPASLARERDHNLKASQANVPSGTCVDADIVSPRFKEFIMASQQPNIGTSRPVRYTIVVEDGPGRSVSEAEHITHFLCHGHQQSVLPTRVPAILYAAENLAKRGRSAWMTKLNADFNEKASMSPLRVSLTGDESEAEFYIRISRELMNSLPNHYFA</sequence>
<feature type="domain" description="Piwi" evidence="1">
    <location>
        <begin position="36"/>
        <end position="370"/>
    </location>
</feature>
<dbReference type="InterPro" id="IPR036397">
    <property type="entry name" value="RNaseH_sf"/>
</dbReference>
<dbReference type="CDD" id="cd02826">
    <property type="entry name" value="Piwi-like"/>
    <property type="match status" value="1"/>
</dbReference>
<dbReference type="PROSITE" id="PS50822">
    <property type="entry name" value="PIWI"/>
    <property type="match status" value="1"/>
</dbReference>
<dbReference type="InterPro" id="IPR003165">
    <property type="entry name" value="Piwi"/>
</dbReference>
<comment type="caution">
    <text evidence="2">The sequence shown here is derived from an EMBL/GenBank/DDBJ whole genome shotgun (WGS) entry which is preliminary data.</text>
</comment>
<accession>A0AAD5R892</accession>
<name>A0AAD5R892_PARTN</name>
<reference evidence="2" key="1">
    <citation type="submission" date="2021-06" db="EMBL/GenBank/DDBJ databases">
        <title>Parelaphostrongylus tenuis whole genome reference sequence.</title>
        <authorList>
            <person name="Garwood T.J."/>
            <person name="Larsen P.A."/>
            <person name="Fountain-Jones N.M."/>
            <person name="Garbe J.R."/>
            <person name="Macchietto M.G."/>
            <person name="Kania S.A."/>
            <person name="Gerhold R.W."/>
            <person name="Richards J.E."/>
            <person name="Wolf T.M."/>
        </authorList>
    </citation>
    <scope>NUCLEOTIDE SEQUENCE</scope>
    <source>
        <strain evidence="2">MNPRO001-30</strain>
        <tissue evidence="2">Meninges</tissue>
    </source>
</reference>
<organism evidence="2 3">
    <name type="scientific">Parelaphostrongylus tenuis</name>
    <name type="common">Meningeal worm</name>
    <dbReference type="NCBI Taxonomy" id="148309"/>
    <lineage>
        <taxon>Eukaryota</taxon>
        <taxon>Metazoa</taxon>
        <taxon>Ecdysozoa</taxon>
        <taxon>Nematoda</taxon>
        <taxon>Chromadorea</taxon>
        <taxon>Rhabditida</taxon>
        <taxon>Rhabditina</taxon>
        <taxon>Rhabditomorpha</taxon>
        <taxon>Strongyloidea</taxon>
        <taxon>Metastrongylidae</taxon>
        <taxon>Parelaphostrongylus</taxon>
    </lineage>
</organism>
<dbReference type="InterPro" id="IPR057272">
    <property type="entry name" value="Piwi_nem"/>
</dbReference>
<dbReference type="SUPFAM" id="SSF53098">
    <property type="entry name" value="Ribonuclease H-like"/>
    <property type="match status" value="1"/>
</dbReference>
<protein>
    <recommendedName>
        <fullName evidence="1">Piwi domain-containing protein</fullName>
    </recommendedName>
</protein>
<dbReference type="Pfam" id="PF02171">
    <property type="entry name" value="Piwi"/>
    <property type="match status" value="1"/>
</dbReference>
<evidence type="ECO:0000313" key="3">
    <source>
        <dbReference type="Proteomes" id="UP001196413"/>
    </source>
</evidence>
<evidence type="ECO:0000313" key="2">
    <source>
        <dbReference type="EMBL" id="KAJ1371276.1"/>
    </source>
</evidence>
<dbReference type="Gene3D" id="3.40.50.2300">
    <property type="match status" value="1"/>
</dbReference>
<dbReference type="Proteomes" id="UP001196413">
    <property type="component" value="Unassembled WGS sequence"/>
</dbReference>
<gene>
    <name evidence="2" type="ORF">KIN20_033196</name>
</gene>
<dbReference type="InterPro" id="IPR012337">
    <property type="entry name" value="RNaseH-like_sf"/>
</dbReference>